<dbReference type="Pfam" id="PF10103">
    <property type="entry name" value="Zincin_2"/>
    <property type="match status" value="1"/>
</dbReference>
<dbReference type="InterPro" id="IPR042271">
    <property type="entry name" value="Zinicin_2_N"/>
</dbReference>
<evidence type="ECO:0000313" key="3">
    <source>
        <dbReference type="Proteomes" id="UP000440041"/>
    </source>
</evidence>
<dbReference type="GO" id="GO:0016787">
    <property type="term" value="F:hydrolase activity"/>
    <property type="evidence" value="ECO:0007669"/>
    <property type="project" value="UniProtKB-KW"/>
</dbReference>
<gene>
    <name evidence="2" type="ORF">DSM100238_0258</name>
</gene>
<keyword evidence="3" id="KW-1185">Reference proteome</keyword>
<comment type="caution">
    <text evidence="2">The sequence shown here is derived from an EMBL/GenBank/DDBJ whole genome shotgun (WGS) entry which is preliminary data.</text>
</comment>
<accession>A0A6A2VAZ5</accession>
<dbReference type="PANTHER" id="PTHR39420:SF2">
    <property type="entry name" value="HYDROLASE"/>
    <property type="match status" value="1"/>
</dbReference>
<dbReference type="Gene3D" id="1.20.150.30">
    <property type="entry name" value="Zincin-like metallopeptidase, N-terminal domain"/>
    <property type="match status" value="1"/>
</dbReference>
<sequence length="550" mass="59036">MDENAIHQWLIDCFGPIQGEMAWQQLSQLPQEVRDQLAQQDPAKLPKPDEVRAMMKAFTEGGLNSLTEMRQTVERGPINVKLAATIALERANDDSSWQSVNAQDAASVRRAASEANLWLDSACTFNPAAGETEVLTRADWVNGTLDSWATFAAPVASAMNEALASVVSERLGDTFNGDIAGIYAGPIPLPIPENLKNPAQIVKLLANTSFAMQLGHAAGDLSHEVRGSFDQGVPLLNNPAGGLIAQNAIEYARSLDIDQSEVLAFLALQEAAHARLFAAVPWLMPRFEALIGKYARGTRIDLDAMEEQLRDAEITDPDSFSGAVNLTNVAIPDTPEQREALSSLEELLTLVEGWADCVTWKAGMAHLPHLDQLREMMRRERAVGGPAQRTFESLLGLQLRPKRIREAAELWARIDADRGTDGRDAKWSHPDLLPTLPNEDSGSPAAQGTAEASGTDAAFGTDATGGNNTGIDWDAELSKLLDEDAHGKDGSAEHADLDQGHPAQSGDTDGGTRSDNGNGGDTADSGDDDDSNDSGDRYDYGDGPASDDNH</sequence>
<dbReference type="EMBL" id="WBSO01000001">
    <property type="protein sequence ID" value="KAB8301939.1"/>
    <property type="molecule type" value="Genomic_DNA"/>
</dbReference>
<dbReference type="AlphaFoldDB" id="A0A6A2VAZ5"/>
<feature type="region of interest" description="Disordered" evidence="1">
    <location>
        <begin position="419"/>
        <end position="470"/>
    </location>
</feature>
<dbReference type="OrthoDB" id="8478472at2"/>
<dbReference type="PANTHER" id="PTHR39420">
    <property type="match status" value="1"/>
</dbReference>
<organism evidence="2 3">
    <name type="scientific">Bifidobacterium apri</name>
    <dbReference type="NCBI Taxonomy" id="1769423"/>
    <lineage>
        <taxon>Bacteria</taxon>
        <taxon>Bacillati</taxon>
        <taxon>Actinomycetota</taxon>
        <taxon>Actinomycetes</taxon>
        <taxon>Bifidobacteriales</taxon>
        <taxon>Bifidobacteriaceae</taxon>
        <taxon>Bifidobacterium</taxon>
    </lineage>
</organism>
<feature type="compositionally biased region" description="Acidic residues" evidence="1">
    <location>
        <begin position="524"/>
        <end position="533"/>
    </location>
</feature>
<reference evidence="2 3" key="1">
    <citation type="submission" date="2019-09" db="EMBL/GenBank/DDBJ databases">
        <title>Characterization of the phylogenetic diversity of two novel species belonging to the genus Bifidobacterium: Bifidobacterium cebidarum sp. nov. and Bifidobacterium leontopitheci sp. nov.</title>
        <authorList>
            <person name="Lugli G.A."/>
            <person name="Duranti S."/>
            <person name="Milani C."/>
            <person name="Turroni F."/>
            <person name="Ventura M."/>
        </authorList>
    </citation>
    <scope>NUCLEOTIDE SEQUENCE [LARGE SCALE GENOMIC DNA]</scope>
    <source>
        <strain evidence="2 3">DSM 100238</strain>
    </source>
</reference>
<dbReference type="SUPFAM" id="SSF55486">
    <property type="entry name" value="Metalloproteases ('zincins'), catalytic domain"/>
    <property type="match status" value="1"/>
</dbReference>
<dbReference type="Proteomes" id="UP000440041">
    <property type="component" value="Unassembled WGS sequence"/>
</dbReference>
<name>A0A6A2VAZ5_9BIFI</name>
<keyword evidence="2" id="KW-0378">Hydrolase</keyword>
<feature type="compositionally biased region" description="Polar residues" evidence="1">
    <location>
        <begin position="438"/>
        <end position="452"/>
    </location>
</feature>
<feature type="compositionally biased region" description="Basic and acidic residues" evidence="1">
    <location>
        <begin position="419"/>
        <end position="429"/>
    </location>
</feature>
<dbReference type="RefSeq" id="WP_152354905.1">
    <property type="nucleotide sequence ID" value="NZ_JBHLXF010000037.1"/>
</dbReference>
<feature type="region of interest" description="Disordered" evidence="1">
    <location>
        <begin position="486"/>
        <end position="550"/>
    </location>
</feature>
<protein>
    <submittedName>
        <fullName evidence="2">Hydrolase</fullName>
    </submittedName>
</protein>
<dbReference type="InterPro" id="IPR018766">
    <property type="entry name" value="Zinicin_2"/>
</dbReference>
<feature type="compositionally biased region" description="Basic and acidic residues" evidence="1">
    <location>
        <begin position="486"/>
        <end position="499"/>
    </location>
</feature>
<evidence type="ECO:0000313" key="2">
    <source>
        <dbReference type="EMBL" id="KAB8301939.1"/>
    </source>
</evidence>
<proteinExistence type="predicted"/>
<evidence type="ECO:0000256" key="1">
    <source>
        <dbReference type="SAM" id="MobiDB-lite"/>
    </source>
</evidence>
<dbReference type="NCBIfam" id="TIGR03624">
    <property type="entry name" value="putative hydrolase"/>
    <property type="match status" value="1"/>
</dbReference>